<evidence type="ECO:0008006" key="4">
    <source>
        <dbReference type="Google" id="ProtNLM"/>
    </source>
</evidence>
<evidence type="ECO:0000313" key="3">
    <source>
        <dbReference type="Proteomes" id="UP000192980"/>
    </source>
</evidence>
<gene>
    <name evidence="2" type="ORF">SAMN05660862_2513</name>
</gene>
<organism evidence="2 3">
    <name type="scientific">Sphingobacterium psychroaquaticum</name>
    <dbReference type="NCBI Taxonomy" id="561061"/>
    <lineage>
        <taxon>Bacteria</taxon>
        <taxon>Pseudomonadati</taxon>
        <taxon>Bacteroidota</taxon>
        <taxon>Sphingobacteriia</taxon>
        <taxon>Sphingobacteriales</taxon>
        <taxon>Sphingobacteriaceae</taxon>
        <taxon>Sphingobacterium</taxon>
    </lineage>
</organism>
<dbReference type="AlphaFoldDB" id="A0A1X7K370"/>
<evidence type="ECO:0000313" key="2">
    <source>
        <dbReference type="EMBL" id="SMG35337.1"/>
    </source>
</evidence>
<protein>
    <recommendedName>
        <fullName evidence="4">Four helix bundle sensory module for signal transduction</fullName>
    </recommendedName>
</protein>
<proteinExistence type="predicted"/>
<evidence type="ECO:0000256" key="1">
    <source>
        <dbReference type="SAM" id="Phobius"/>
    </source>
</evidence>
<dbReference type="EMBL" id="FXAU01000004">
    <property type="protein sequence ID" value="SMG35337.1"/>
    <property type="molecule type" value="Genomic_DNA"/>
</dbReference>
<keyword evidence="1" id="KW-0812">Transmembrane</keyword>
<accession>A0A1X7K370</accession>
<dbReference type="STRING" id="561061.SAMN05660862_2513"/>
<reference evidence="2 3" key="1">
    <citation type="submission" date="2017-04" db="EMBL/GenBank/DDBJ databases">
        <authorList>
            <person name="Afonso C.L."/>
            <person name="Miller P.J."/>
            <person name="Scott M.A."/>
            <person name="Spackman E."/>
            <person name="Goraichik I."/>
            <person name="Dimitrov K.M."/>
            <person name="Suarez D.L."/>
            <person name="Swayne D.E."/>
        </authorList>
    </citation>
    <scope>NUCLEOTIDE SEQUENCE [LARGE SCALE GENOMIC DNA]</scope>
    <source>
        <strain evidence="2 3">DSM 22418</strain>
    </source>
</reference>
<feature type="transmembrane region" description="Helical" evidence="1">
    <location>
        <begin position="12"/>
        <end position="30"/>
    </location>
</feature>
<sequence length="166" mass="19939">MTIPNLPTDNLYKFGFVFSIIVFIFFIYYHNKKVEYFQKMDLELKFKELDLDLKYSRLTEDFLYVAESFKSNRDSEMGDVLSKKFEELDNSKLKADSTLVLYNEKVGQFNVQKEEFENTQCLYYIAIGVSLFFSIICGLLWYCKSQKFEDRITKLRYLEMKQKLQQ</sequence>
<keyword evidence="1" id="KW-0472">Membrane</keyword>
<keyword evidence="3" id="KW-1185">Reference proteome</keyword>
<feature type="transmembrane region" description="Helical" evidence="1">
    <location>
        <begin position="121"/>
        <end position="142"/>
    </location>
</feature>
<dbReference type="Proteomes" id="UP000192980">
    <property type="component" value="Unassembled WGS sequence"/>
</dbReference>
<keyword evidence="1" id="KW-1133">Transmembrane helix</keyword>
<name>A0A1X7K370_9SPHI</name>